<evidence type="ECO:0000313" key="4">
    <source>
        <dbReference type="Proteomes" id="UP000013940"/>
    </source>
</evidence>
<protein>
    <submittedName>
        <fullName evidence="3">Hemolysin activator protein, HlyB family</fullName>
    </submittedName>
</protein>
<gene>
    <name evidence="3" type="ORF">PFLCHA0_c01670</name>
</gene>
<dbReference type="Pfam" id="PF03865">
    <property type="entry name" value="ShlB"/>
    <property type="match status" value="1"/>
</dbReference>
<accession>A0A2C9EEE9</accession>
<evidence type="ECO:0000313" key="3">
    <source>
        <dbReference type="EMBL" id="AGL81969.1"/>
    </source>
</evidence>
<proteinExistence type="predicted"/>
<feature type="chain" id="PRO_5012880689" evidence="1">
    <location>
        <begin position="27"/>
        <end position="105"/>
    </location>
</feature>
<feature type="domain" description="Haemolysin activator HlyB C-terminal" evidence="2">
    <location>
        <begin position="35"/>
        <end position="68"/>
    </location>
</feature>
<organism evidence="3 4">
    <name type="scientific">Pseudomonas protegens (strain DSM 19095 / LMG 27888 / CFBP 6595 / CHA0)</name>
    <dbReference type="NCBI Taxonomy" id="1124983"/>
    <lineage>
        <taxon>Bacteria</taxon>
        <taxon>Pseudomonadati</taxon>
        <taxon>Pseudomonadota</taxon>
        <taxon>Gammaproteobacteria</taxon>
        <taxon>Pseudomonadales</taxon>
        <taxon>Pseudomonadaceae</taxon>
        <taxon>Pseudomonas</taxon>
    </lineage>
</organism>
<dbReference type="HOGENOM" id="CLU_2234226_0_0_6"/>
<dbReference type="GeneID" id="57473143"/>
<dbReference type="KEGG" id="pprc:PFLCHA0_c01670"/>
<dbReference type="RefSeq" id="WP_015633698.1">
    <property type="nucleotide sequence ID" value="NC_021237.1"/>
</dbReference>
<dbReference type="Proteomes" id="UP000013940">
    <property type="component" value="Chromosome"/>
</dbReference>
<sequence>MSLSTLGMRLCCALACLLLFSALHSAAVAPMPGTTFNLGAQSFIRGYKDPSLNGDSGYCWRNHLRWTRPMGHHLVTGVSFTHSLERPEALSERETPTHFRLDFYL</sequence>
<name>A0A2C9EEE9_PSEPH</name>
<feature type="signal peptide" evidence="1">
    <location>
        <begin position="1"/>
        <end position="26"/>
    </location>
</feature>
<reference evidence="4" key="1">
    <citation type="journal article" date="2014" name="Genome Announc.">
        <title>Full-genome sequence of the plant growth-promoting bacterium Pseudomonas protegens CHA0.</title>
        <authorList>
            <person name="Jousset A."/>
            <person name="Schuldes J."/>
            <person name="Keel C."/>
            <person name="Maurhofer M."/>
            <person name="Daniel R."/>
            <person name="Scheu S."/>
            <person name="Thuermer A."/>
        </authorList>
    </citation>
    <scope>NUCLEOTIDE SEQUENCE [LARGE SCALE GENOMIC DNA]</scope>
    <source>
        <strain evidence="4">DSM 19095 / LMG 27888 / CFBP 6595 / CHA0</strain>
    </source>
</reference>
<dbReference type="InterPro" id="IPR005565">
    <property type="entry name" value="Hemolysn_activator_HlyB_C"/>
</dbReference>
<evidence type="ECO:0000259" key="2">
    <source>
        <dbReference type="Pfam" id="PF03865"/>
    </source>
</evidence>
<dbReference type="Gene3D" id="2.40.160.50">
    <property type="entry name" value="membrane protein fhac: a member of the omp85/tpsb transporter family"/>
    <property type="match status" value="1"/>
</dbReference>
<evidence type="ECO:0000256" key="1">
    <source>
        <dbReference type="SAM" id="SignalP"/>
    </source>
</evidence>
<dbReference type="EMBL" id="CP003190">
    <property type="protein sequence ID" value="AGL81969.1"/>
    <property type="molecule type" value="Genomic_DNA"/>
</dbReference>
<keyword evidence="1" id="KW-0732">Signal</keyword>
<dbReference type="AlphaFoldDB" id="A0A2C9EEE9"/>